<keyword evidence="4" id="KW-1185">Reference proteome</keyword>
<sequence>MKPKQNFGEWETSPCKEGRVKTPSSSFWLSTRGDARKDGQPVIIFEAGAGTTGTCWSAVERHLPQSIRTYHYDRAGLGRSEPSAAPRSATNMAAELVELLRTVDVRPPYIVVAHSYGGIISREFLALLPTDSIWGMVFVDANSEYTHPLLRTPVEAFDDVFGKLDYMEISGLGNNCKLTMEETEQLSQDEKLSTINEDPLVLSSAKTLEFKNQYKTKPLGSRPVTAIKANDDTEMENVMKFADTHKIGTAQHREELHGFMERYNNHSVALQSDQLLLSSSTGRFVLANKSGHNVQLTEPQLIADEIIKIVDQVSC</sequence>
<dbReference type="InterPro" id="IPR000073">
    <property type="entry name" value="AB_hydrolase_1"/>
</dbReference>
<dbReference type="PANTHER" id="PTHR43139:SF52">
    <property type="entry name" value="SI:DKEY-122A22.2"/>
    <property type="match status" value="1"/>
</dbReference>
<dbReference type="InterPro" id="IPR029058">
    <property type="entry name" value="AB_hydrolase_fold"/>
</dbReference>
<dbReference type="PANTHER" id="PTHR43139">
    <property type="entry name" value="SI:DKEY-122A22.2"/>
    <property type="match status" value="1"/>
</dbReference>
<feature type="domain" description="AB hydrolase-1" evidence="2">
    <location>
        <begin position="46"/>
        <end position="151"/>
    </location>
</feature>
<evidence type="ECO:0000313" key="3">
    <source>
        <dbReference type="EMBL" id="WPG98691.1"/>
    </source>
</evidence>
<dbReference type="SUPFAM" id="SSF53474">
    <property type="entry name" value="alpha/beta-Hydrolases"/>
    <property type="match status" value="1"/>
</dbReference>
<dbReference type="Gene3D" id="3.40.50.1820">
    <property type="entry name" value="alpha/beta hydrolase"/>
    <property type="match status" value="1"/>
</dbReference>
<keyword evidence="3" id="KW-0378">Hydrolase</keyword>
<evidence type="ECO:0000256" key="1">
    <source>
        <dbReference type="SAM" id="MobiDB-lite"/>
    </source>
</evidence>
<protein>
    <submittedName>
        <fullName evidence="3">Alpha/Beta hydrolase protein</fullName>
    </submittedName>
</protein>
<dbReference type="Proteomes" id="UP001303373">
    <property type="component" value="Chromosome 2"/>
</dbReference>
<dbReference type="EMBL" id="CP138581">
    <property type="protein sequence ID" value="WPG98691.1"/>
    <property type="molecule type" value="Genomic_DNA"/>
</dbReference>
<evidence type="ECO:0000259" key="2">
    <source>
        <dbReference type="Pfam" id="PF12697"/>
    </source>
</evidence>
<dbReference type="InterPro" id="IPR052370">
    <property type="entry name" value="Meta-cleavage_hydrolase"/>
</dbReference>
<organism evidence="3 4">
    <name type="scientific">Acrodontium crateriforme</name>
    <dbReference type="NCBI Taxonomy" id="150365"/>
    <lineage>
        <taxon>Eukaryota</taxon>
        <taxon>Fungi</taxon>
        <taxon>Dikarya</taxon>
        <taxon>Ascomycota</taxon>
        <taxon>Pezizomycotina</taxon>
        <taxon>Dothideomycetes</taxon>
        <taxon>Dothideomycetidae</taxon>
        <taxon>Mycosphaerellales</taxon>
        <taxon>Teratosphaeriaceae</taxon>
        <taxon>Acrodontium</taxon>
    </lineage>
</organism>
<dbReference type="GO" id="GO:0005783">
    <property type="term" value="C:endoplasmic reticulum"/>
    <property type="evidence" value="ECO:0007669"/>
    <property type="project" value="TreeGrafter"/>
</dbReference>
<evidence type="ECO:0000313" key="4">
    <source>
        <dbReference type="Proteomes" id="UP001303373"/>
    </source>
</evidence>
<gene>
    <name evidence="3" type="ORF">R9X50_00148500</name>
</gene>
<reference evidence="3 4" key="1">
    <citation type="submission" date="2023-11" db="EMBL/GenBank/DDBJ databases">
        <title>An acidophilic fungus is an integral part of prey digestion in a carnivorous sundew plant.</title>
        <authorList>
            <person name="Tsai I.J."/>
        </authorList>
    </citation>
    <scope>NUCLEOTIDE SEQUENCE [LARGE SCALE GENOMIC DNA]</scope>
    <source>
        <strain evidence="3">169a</strain>
    </source>
</reference>
<feature type="region of interest" description="Disordered" evidence="1">
    <location>
        <begin position="1"/>
        <end position="21"/>
    </location>
</feature>
<proteinExistence type="predicted"/>
<name>A0AAQ3LZ39_9PEZI</name>
<dbReference type="Pfam" id="PF12697">
    <property type="entry name" value="Abhydrolase_6"/>
    <property type="match status" value="1"/>
</dbReference>
<dbReference type="AlphaFoldDB" id="A0AAQ3LZ39"/>
<dbReference type="GO" id="GO:0016787">
    <property type="term" value="F:hydrolase activity"/>
    <property type="evidence" value="ECO:0007669"/>
    <property type="project" value="UniProtKB-KW"/>
</dbReference>
<accession>A0AAQ3LZ39</accession>